<accession>A0AAD7DGP5</accession>
<dbReference type="EMBL" id="JARKIE010000069">
    <property type="protein sequence ID" value="KAJ7689829.1"/>
    <property type="molecule type" value="Genomic_DNA"/>
</dbReference>
<evidence type="ECO:0000259" key="1">
    <source>
        <dbReference type="PROSITE" id="PS50097"/>
    </source>
</evidence>
<comment type="caution">
    <text evidence="2">The sequence shown here is derived from an EMBL/GenBank/DDBJ whole genome shotgun (WGS) entry which is preliminary data.</text>
</comment>
<organism evidence="2 3">
    <name type="scientific">Mycena rosella</name>
    <name type="common">Pink bonnet</name>
    <name type="synonym">Agaricus rosellus</name>
    <dbReference type="NCBI Taxonomy" id="1033263"/>
    <lineage>
        <taxon>Eukaryota</taxon>
        <taxon>Fungi</taxon>
        <taxon>Dikarya</taxon>
        <taxon>Basidiomycota</taxon>
        <taxon>Agaricomycotina</taxon>
        <taxon>Agaricomycetes</taxon>
        <taxon>Agaricomycetidae</taxon>
        <taxon>Agaricales</taxon>
        <taxon>Marasmiineae</taxon>
        <taxon>Mycenaceae</taxon>
        <taxon>Mycena</taxon>
    </lineage>
</organism>
<dbReference type="AlphaFoldDB" id="A0AAD7DGP5"/>
<dbReference type="Proteomes" id="UP001221757">
    <property type="component" value="Unassembled WGS sequence"/>
</dbReference>
<dbReference type="SUPFAM" id="SSF54695">
    <property type="entry name" value="POZ domain"/>
    <property type="match status" value="1"/>
</dbReference>
<protein>
    <recommendedName>
        <fullName evidence="1">BTB domain-containing protein</fullName>
    </recommendedName>
</protein>
<feature type="domain" description="BTB" evidence="1">
    <location>
        <begin position="21"/>
        <end position="84"/>
    </location>
</feature>
<dbReference type="InterPro" id="IPR011333">
    <property type="entry name" value="SKP1/BTB/POZ_sf"/>
</dbReference>
<dbReference type="InterPro" id="IPR000210">
    <property type="entry name" value="BTB/POZ_dom"/>
</dbReference>
<dbReference type="Pfam" id="PF00651">
    <property type="entry name" value="BTB"/>
    <property type="match status" value="1"/>
</dbReference>
<reference evidence="2" key="1">
    <citation type="submission" date="2023-03" db="EMBL/GenBank/DDBJ databases">
        <title>Massive genome expansion in bonnet fungi (Mycena s.s.) driven by repeated elements and novel gene families across ecological guilds.</title>
        <authorList>
            <consortium name="Lawrence Berkeley National Laboratory"/>
            <person name="Harder C.B."/>
            <person name="Miyauchi S."/>
            <person name="Viragh M."/>
            <person name="Kuo A."/>
            <person name="Thoen E."/>
            <person name="Andreopoulos B."/>
            <person name="Lu D."/>
            <person name="Skrede I."/>
            <person name="Drula E."/>
            <person name="Henrissat B."/>
            <person name="Morin E."/>
            <person name="Kohler A."/>
            <person name="Barry K."/>
            <person name="LaButti K."/>
            <person name="Morin E."/>
            <person name="Salamov A."/>
            <person name="Lipzen A."/>
            <person name="Mereny Z."/>
            <person name="Hegedus B."/>
            <person name="Baldrian P."/>
            <person name="Stursova M."/>
            <person name="Weitz H."/>
            <person name="Taylor A."/>
            <person name="Grigoriev I.V."/>
            <person name="Nagy L.G."/>
            <person name="Martin F."/>
            <person name="Kauserud H."/>
        </authorList>
    </citation>
    <scope>NUCLEOTIDE SEQUENCE</scope>
    <source>
        <strain evidence="2">CBHHK067</strain>
    </source>
</reference>
<evidence type="ECO:0000313" key="2">
    <source>
        <dbReference type="EMBL" id="KAJ7689829.1"/>
    </source>
</evidence>
<proteinExistence type="predicted"/>
<dbReference type="Gene3D" id="3.30.710.10">
    <property type="entry name" value="Potassium Channel Kv1.1, Chain A"/>
    <property type="match status" value="1"/>
</dbReference>
<sequence>MPQVDIEPASEPRRELWFEDGNIILQAGNSQFRVYRGILAARSPIFQDMLSFPQPAESELLEGCPLVHLPDDETKVTHFLKAVYLPAFPAFTTLDIIAGCVRLAHKYEVDYLRRRGFVHLASEYPTTLAGGTLRWPVPYSISPTAPYPKLQPLFYHPCSRGGGAMAAV</sequence>
<name>A0AAD7DGP5_MYCRO</name>
<dbReference type="PROSITE" id="PS50097">
    <property type="entry name" value="BTB"/>
    <property type="match status" value="1"/>
</dbReference>
<gene>
    <name evidence="2" type="ORF">B0H17DRAFT_1011892</name>
</gene>
<keyword evidence="3" id="KW-1185">Reference proteome</keyword>
<evidence type="ECO:0000313" key="3">
    <source>
        <dbReference type="Proteomes" id="UP001221757"/>
    </source>
</evidence>